<proteinExistence type="predicted"/>
<dbReference type="PROSITE" id="PS51857">
    <property type="entry name" value="CSD_2"/>
    <property type="match status" value="1"/>
</dbReference>
<dbReference type="PIRSF" id="PIRSF002599">
    <property type="entry name" value="Cold_shock_A"/>
    <property type="match status" value="1"/>
</dbReference>
<evidence type="ECO:0000256" key="1">
    <source>
        <dbReference type="ARBA" id="ARBA00004496"/>
    </source>
</evidence>
<dbReference type="AlphaFoldDB" id="A0A9D1VIF4"/>
<evidence type="ECO:0000259" key="3">
    <source>
        <dbReference type="PROSITE" id="PS51857"/>
    </source>
</evidence>
<keyword evidence="2" id="KW-0963">Cytoplasm</keyword>
<dbReference type="GO" id="GO:0005737">
    <property type="term" value="C:cytoplasm"/>
    <property type="evidence" value="ECO:0007669"/>
    <property type="project" value="UniProtKB-SubCell"/>
</dbReference>
<dbReference type="Gene3D" id="2.40.50.140">
    <property type="entry name" value="Nucleic acid-binding proteins"/>
    <property type="match status" value="1"/>
</dbReference>
<organism evidence="4 5">
    <name type="scientific">Candidatus Limosilactobacillus merdigallinarum</name>
    <dbReference type="NCBI Taxonomy" id="2838652"/>
    <lineage>
        <taxon>Bacteria</taxon>
        <taxon>Bacillati</taxon>
        <taxon>Bacillota</taxon>
        <taxon>Bacilli</taxon>
        <taxon>Lactobacillales</taxon>
        <taxon>Lactobacillaceae</taxon>
        <taxon>Limosilactobacillus</taxon>
    </lineage>
</organism>
<reference evidence="4" key="1">
    <citation type="journal article" date="2021" name="PeerJ">
        <title>Extensive microbial diversity within the chicken gut microbiome revealed by metagenomics and culture.</title>
        <authorList>
            <person name="Gilroy R."/>
            <person name="Ravi A."/>
            <person name="Getino M."/>
            <person name="Pursley I."/>
            <person name="Horton D.L."/>
            <person name="Alikhan N.F."/>
            <person name="Baker D."/>
            <person name="Gharbi K."/>
            <person name="Hall N."/>
            <person name="Watson M."/>
            <person name="Adriaenssens E.M."/>
            <person name="Foster-Nyarko E."/>
            <person name="Jarju S."/>
            <person name="Secka A."/>
            <person name="Antonio M."/>
            <person name="Oren A."/>
            <person name="Chaudhuri R.R."/>
            <person name="La Ragione R."/>
            <person name="Hildebrand F."/>
            <person name="Pallen M.J."/>
        </authorList>
    </citation>
    <scope>NUCLEOTIDE SEQUENCE</scope>
    <source>
        <strain evidence="4">ChiSxjej3B15-572</strain>
    </source>
</reference>
<dbReference type="GO" id="GO:0003676">
    <property type="term" value="F:nucleic acid binding"/>
    <property type="evidence" value="ECO:0007669"/>
    <property type="project" value="InterPro"/>
</dbReference>
<comment type="caution">
    <text evidence="4">The sequence shown here is derived from an EMBL/GenBank/DDBJ whole genome shotgun (WGS) entry which is preliminary data.</text>
</comment>
<dbReference type="Proteomes" id="UP000824231">
    <property type="component" value="Unassembled WGS sequence"/>
</dbReference>
<dbReference type="InterPro" id="IPR012340">
    <property type="entry name" value="NA-bd_OB-fold"/>
</dbReference>
<sequence length="66" mass="7381">MIGTVKNYDQAKGWGFITIENEGDVFVHSRGIEKSSRRFMRPGAKVQLVVVPGVRSKQAAHVRVIQ</sequence>
<comment type="subcellular location">
    <subcellularLocation>
        <location evidence="1">Cytoplasm</location>
    </subcellularLocation>
</comment>
<evidence type="ECO:0000313" key="5">
    <source>
        <dbReference type="Proteomes" id="UP000824231"/>
    </source>
</evidence>
<accession>A0A9D1VIF4</accession>
<evidence type="ECO:0000313" key="4">
    <source>
        <dbReference type="EMBL" id="HIX35980.1"/>
    </source>
</evidence>
<protein>
    <submittedName>
        <fullName evidence="4">Cold shock domain-containing protein</fullName>
    </submittedName>
</protein>
<dbReference type="InterPro" id="IPR011129">
    <property type="entry name" value="CSD"/>
</dbReference>
<dbReference type="InterPro" id="IPR002059">
    <property type="entry name" value="CSP_DNA-bd"/>
</dbReference>
<dbReference type="EMBL" id="DXFH01000025">
    <property type="protein sequence ID" value="HIX35980.1"/>
    <property type="molecule type" value="Genomic_DNA"/>
</dbReference>
<dbReference type="SMART" id="SM00357">
    <property type="entry name" value="CSP"/>
    <property type="match status" value="1"/>
</dbReference>
<evidence type="ECO:0000256" key="2">
    <source>
        <dbReference type="ARBA" id="ARBA00022490"/>
    </source>
</evidence>
<dbReference type="InterPro" id="IPR012156">
    <property type="entry name" value="Cold_shock_CspA"/>
</dbReference>
<dbReference type="PRINTS" id="PR00050">
    <property type="entry name" value="COLDSHOCK"/>
</dbReference>
<gene>
    <name evidence="4" type="ORF">H9856_06280</name>
</gene>
<feature type="domain" description="CSD" evidence="3">
    <location>
        <begin position="1"/>
        <end position="64"/>
    </location>
</feature>
<dbReference type="SUPFAM" id="SSF50249">
    <property type="entry name" value="Nucleic acid-binding proteins"/>
    <property type="match status" value="1"/>
</dbReference>
<dbReference type="Pfam" id="PF00313">
    <property type="entry name" value="CSD"/>
    <property type="match status" value="1"/>
</dbReference>
<name>A0A9D1VIF4_9LACO</name>
<reference evidence="4" key="2">
    <citation type="submission" date="2021-04" db="EMBL/GenBank/DDBJ databases">
        <authorList>
            <person name="Gilroy R."/>
        </authorList>
    </citation>
    <scope>NUCLEOTIDE SEQUENCE</scope>
    <source>
        <strain evidence="4">ChiSxjej3B15-572</strain>
    </source>
</reference>